<sequence>MNHILSIKKKGKLNTGNLFELLVAWNRATIANLDNIILSLLAKIDLLNALILDAREIDLIPTTDCFSTSDILVYKKLMILPVYHNVKMLQLEETTIAKCNNYTMAVRNCNAMQPTFYMALLTSPCALQLIPRNTAICCTSFNNMAPTV</sequence>
<evidence type="ECO:0000313" key="2">
    <source>
        <dbReference type="Proteomes" id="UP000092445"/>
    </source>
</evidence>
<dbReference type="VEuPathDB" id="VectorBase:GPAI041131"/>
<organism evidence="1 2">
    <name type="scientific">Glossina pallidipes</name>
    <name type="common">Tsetse fly</name>
    <dbReference type="NCBI Taxonomy" id="7398"/>
    <lineage>
        <taxon>Eukaryota</taxon>
        <taxon>Metazoa</taxon>
        <taxon>Ecdysozoa</taxon>
        <taxon>Arthropoda</taxon>
        <taxon>Hexapoda</taxon>
        <taxon>Insecta</taxon>
        <taxon>Pterygota</taxon>
        <taxon>Neoptera</taxon>
        <taxon>Endopterygota</taxon>
        <taxon>Diptera</taxon>
        <taxon>Brachycera</taxon>
        <taxon>Muscomorpha</taxon>
        <taxon>Hippoboscoidea</taxon>
        <taxon>Glossinidae</taxon>
        <taxon>Glossina</taxon>
    </lineage>
</organism>
<dbReference type="AlphaFoldDB" id="A0A1B0ACI1"/>
<protein>
    <submittedName>
        <fullName evidence="1">Uncharacterized protein</fullName>
    </submittedName>
</protein>
<keyword evidence="2" id="KW-1185">Reference proteome</keyword>
<dbReference type="Pfam" id="PF07253">
    <property type="entry name" value="Gypsy"/>
    <property type="match status" value="1"/>
</dbReference>
<dbReference type="EnsemblMetazoa" id="GPAI041131-RA">
    <property type="protein sequence ID" value="GPAI041131-PA"/>
    <property type="gene ID" value="GPAI041131"/>
</dbReference>
<proteinExistence type="predicted"/>
<reference evidence="2" key="1">
    <citation type="submission" date="2014-03" db="EMBL/GenBank/DDBJ databases">
        <authorList>
            <person name="Aksoy S."/>
            <person name="Warren W."/>
            <person name="Wilson R.K."/>
        </authorList>
    </citation>
    <scope>NUCLEOTIDE SEQUENCE [LARGE SCALE GENOMIC DNA]</scope>
    <source>
        <strain evidence="2">IAEA</strain>
    </source>
</reference>
<accession>A0A1B0ACI1</accession>
<dbReference type="Proteomes" id="UP000092445">
    <property type="component" value="Unassembled WGS sequence"/>
</dbReference>
<dbReference type="InterPro" id="IPR009882">
    <property type="entry name" value="Gypsy"/>
</dbReference>
<name>A0A1B0ACI1_GLOPL</name>
<evidence type="ECO:0000313" key="1">
    <source>
        <dbReference type="EnsemblMetazoa" id="GPAI041131-PA"/>
    </source>
</evidence>
<reference evidence="1" key="2">
    <citation type="submission" date="2020-05" db="UniProtKB">
        <authorList>
            <consortium name="EnsemblMetazoa"/>
        </authorList>
    </citation>
    <scope>IDENTIFICATION</scope>
    <source>
        <strain evidence="1">IAEA</strain>
    </source>
</reference>